<dbReference type="PRINTS" id="PR00081">
    <property type="entry name" value="GDHRDH"/>
</dbReference>
<dbReference type="InterPro" id="IPR002347">
    <property type="entry name" value="SDR_fam"/>
</dbReference>
<reference evidence="2" key="2">
    <citation type="submission" date="2021-08" db="EMBL/GenBank/DDBJ databases">
        <authorList>
            <person name="Tani A."/>
            <person name="Ola A."/>
            <person name="Ogura Y."/>
            <person name="Katsura K."/>
            <person name="Hayashi T."/>
        </authorList>
    </citation>
    <scope>NUCLEOTIDE SEQUENCE</scope>
    <source>
        <strain evidence="2">KCTC 52305</strain>
    </source>
</reference>
<protein>
    <submittedName>
        <fullName evidence="2">2,5-dichloro-2,5-cyclohexadiene-1,4-diol dehydrogenase LinX</fullName>
    </submittedName>
</protein>
<proteinExistence type="inferred from homology"/>
<dbReference type="CDD" id="cd05233">
    <property type="entry name" value="SDR_c"/>
    <property type="match status" value="1"/>
</dbReference>
<dbReference type="PANTHER" id="PTHR42760:SF122">
    <property type="entry name" value="NAD(P)-BINDING PROTEIN"/>
    <property type="match status" value="1"/>
</dbReference>
<sequence length="264" mass="27995">MVDRLKNRVAFVVGAGCVSEDWGNGNATAVLYAREGARVICVDRSQEAAERTRDLILGEGGTAIALRADIAISSTVSEAVHAGMEVYGRIDILHNNVGILEIGGPEEIGEATWDRIMDVNLKGFYLTSRSVLPIMTAQGGGAIVNISSVASNRWLGAPATTYYASKAAVNQLTQTLAVQYAARGIRCNAVLPGLMNTPMVVEPYRALYGSVDEMIAARDAVCPTGKMGTPWDVAYASLFLASDEAKYVNGVLLPVDGGLSCKCF</sequence>
<comment type="caution">
    <text evidence="2">The sequence shown here is derived from an EMBL/GenBank/DDBJ whole genome shotgun (WGS) entry which is preliminary data.</text>
</comment>
<comment type="similarity">
    <text evidence="1">Belongs to the short-chain dehydrogenases/reductases (SDR) family.</text>
</comment>
<evidence type="ECO:0000313" key="2">
    <source>
        <dbReference type="EMBL" id="GJD51717.1"/>
    </source>
</evidence>
<dbReference type="PRINTS" id="PR00080">
    <property type="entry name" value="SDRFAMILY"/>
</dbReference>
<dbReference type="Pfam" id="PF13561">
    <property type="entry name" value="adh_short_C2"/>
    <property type="match status" value="1"/>
</dbReference>
<keyword evidence="3" id="KW-1185">Reference proteome</keyword>
<dbReference type="Proteomes" id="UP001055167">
    <property type="component" value="Unassembled WGS sequence"/>
</dbReference>
<dbReference type="EMBL" id="BPQH01000015">
    <property type="protein sequence ID" value="GJD51717.1"/>
    <property type="molecule type" value="Genomic_DNA"/>
</dbReference>
<dbReference type="PANTHER" id="PTHR42760">
    <property type="entry name" value="SHORT-CHAIN DEHYDROGENASES/REDUCTASES FAMILY MEMBER"/>
    <property type="match status" value="1"/>
</dbReference>
<organism evidence="2 3">
    <name type="scientific">Methylobacterium crusticola</name>
    <dbReference type="NCBI Taxonomy" id="1697972"/>
    <lineage>
        <taxon>Bacteria</taxon>
        <taxon>Pseudomonadati</taxon>
        <taxon>Pseudomonadota</taxon>
        <taxon>Alphaproteobacteria</taxon>
        <taxon>Hyphomicrobiales</taxon>
        <taxon>Methylobacteriaceae</taxon>
        <taxon>Methylobacterium</taxon>
    </lineage>
</organism>
<reference evidence="2" key="1">
    <citation type="journal article" date="2021" name="Front. Microbiol.">
        <title>Comprehensive Comparative Genomics and Phenotyping of Methylobacterium Species.</title>
        <authorList>
            <person name="Alessa O."/>
            <person name="Ogura Y."/>
            <person name="Fujitani Y."/>
            <person name="Takami H."/>
            <person name="Hayashi T."/>
            <person name="Sahin N."/>
            <person name="Tani A."/>
        </authorList>
    </citation>
    <scope>NUCLEOTIDE SEQUENCE</scope>
    <source>
        <strain evidence="2">KCTC 52305</strain>
    </source>
</reference>
<dbReference type="RefSeq" id="WP_128564360.1">
    <property type="nucleotide sequence ID" value="NZ_BPQH01000015.1"/>
</dbReference>
<name>A0ABQ4R210_9HYPH</name>
<evidence type="ECO:0000256" key="1">
    <source>
        <dbReference type="ARBA" id="ARBA00006484"/>
    </source>
</evidence>
<accession>A0ABQ4R210</accession>
<dbReference type="Gene3D" id="3.40.50.720">
    <property type="entry name" value="NAD(P)-binding Rossmann-like Domain"/>
    <property type="match status" value="1"/>
</dbReference>
<dbReference type="SUPFAM" id="SSF51735">
    <property type="entry name" value="NAD(P)-binding Rossmann-fold domains"/>
    <property type="match status" value="1"/>
</dbReference>
<dbReference type="InterPro" id="IPR036291">
    <property type="entry name" value="NAD(P)-bd_dom_sf"/>
</dbReference>
<evidence type="ECO:0000313" key="3">
    <source>
        <dbReference type="Proteomes" id="UP001055167"/>
    </source>
</evidence>
<gene>
    <name evidence="2" type="primary">linX_3</name>
    <name evidence="2" type="ORF">OPKNFCMD_4472</name>
</gene>